<dbReference type="RefSeq" id="XP_036632289.1">
    <property type="nucleotide sequence ID" value="XM_036776270.1"/>
</dbReference>
<accession>A0A8H7DT55</accession>
<protein>
    <submittedName>
        <fullName evidence="1">Uncharacterized protein</fullName>
    </submittedName>
</protein>
<dbReference type="EMBL" id="JACETU010000004">
    <property type="protein sequence ID" value="KAF7431011.1"/>
    <property type="molecule type" value="Genomic_DNA"/>
</dbReference>
<sequence length="117" mass="13355">MSMECIICWDGLTQPVAIPCDDPSLVRRLYLPIDDPEPYAPYTKATTIRVYEDLMDHNTRHIIELQDELSKLQVNETTCNVQLREALLANALSAVREKQLKQELTDLHLFLAELGGM</sequence>
<gene>
    <name evidence="1" type="ORF">PC9H_006726</name>
</gene>
<dbReference type="GeneID" id="59376544"/>
<dbReference type="VEuPathDB" id="FungiDB:PC9H_006726"/>
<keyword evidence="2" id="KW-1185">Reference proteome</keyword>
<reference evidence="1" key="1">
    <citation type="submission" date="2019-07" db="EMBL/GenBank/DDBJ databases">
        <authorList>
            <person name="Palmer J.M."/>
        </authorList>
    </citation>
    <scope>NUCLEOTIDE SEQUENCE</scope>
    <source>
        <strain evidence="1">PC9</strain>
    </source>
</reference>
<dbReference type="Proteomes" id="UP000623687">
    <property type="component" value="Unassembled WGS sequence"/>
</dbReference>
<evidence type="ECO:0000313" key="1">
    <source>
        <dbReference type="EMBL" id="KAF7431011.1"/>
    </source>
</evidence>
<comment type="caution">
    <text evidence="1">The sequence shown here is derived from an EMBL/GenBank/DDBJ whole genome shotgun (WGS) entry which is preliminary data.</text>
</comment>
<evidence type="ECO:0000313" key="2">
    <source>
        <dbReference type="Proteomes" id="UP000623687"/>
    </source>
</evidence>
<name>A0A8H7DT55_PLEOS</name>
<proteinExistence type="predicted"/>
<organism evidence="1 2">
    <name type="scientific">Pleurotus ostreatus</name>
    <name type="common">Oyster mushroom</name>
    <name type="synonym">White-rot fungus</name>
    <dbReference type="NCBI Taxonomy" id="5322"/>
    <lineage>
        <taxon>Eukaryota</taxon>
        <taxon>Fungi</taxon>
        <taxon>Dikarya</taxon>
        <taxon>Basidiomycota</taxon>
        <taxon>Agaricomycotina</taxon>
        <taxon>Agaricomycetes</taxon>
        <taxon>Agaricomycetidae</taxon>
        <taxon>Agaricales</taxon>
        <taxon>Pleurotineae</taxon>
        <taxon>Pleurotaceae</taxon>
        <taxon>Pleurotus</taxon>
    </lineage>
</organism>
<dbReference type="AlphaFoldDB" id="A0A8H7DT55"/>